<keyword evidence="1" id="KW-0812">Transmembrane</keyword>
<evidence type="ECO:0000256" key="1">
    <source>
        <dbReference type="SAM" id="Phobius"/>
    </source>
</evidence>
<dbReference type="InterPro" id="IPR002810">
    <property type="entry name" value="NfeD-like_C"/>
</dbReference>
<proteinExistence type="predicted"/>
<organism evidence="3 4">
    <name type="scientific">Hyphomicrobium sulfonivorans</name>
    <dbReference type="NCBI Taxonomy" id="121290"/>
    <lineage>
        <taxon>Bacteria</taxon>
        <taxon>Pseudomonadati</taxon>
        <taxon>Pseudomonadota</taxon>
        <taxon>Alphaproteobacteria</taxon>
        <taxon>Hyphomicrobiales</taxon>
        <taxon>Hyphomicrobiaceae</taxon>
        <taxon>Hyphomicrobium</taxon>
    </lineage>
</organism>
<evidence type="ECO:0000313" key="4">
    <source>
        <dbReference type="Proteomes" id="UP000059074"/>
    </source>
</evidence>
<dbReference type="PATRIC" id="fig|121290.4.peg.1694"/>
<keyword evidence="1" id="KW-0472">Membrane</keyword>
<name>A0A120CX94_HYPSL</name>
<dbReference type="Proteomes" id="UP000059074">
    <property type="component" value="Unassembled WGS sequence"/>
</dbReference>
<accession>A0A120CX94</accession>
<dbReference type="Gene3D" id="2.40.50.140">
    <property type="entry name" value="Nucleic acid-binding proteins"/>
    <property type="match status" value="1"/>
</dbReference>
<comment type="caution">
    <text evidence="3">The sequence shown here is derived from an EMBL/GenBank/DDBJ whole genome shotgun (WGS) entry which is preliminary data.</text>
</comment>
<dbReference type="Pfam" id="PF01957">
    <property type="entry name" value="NfeD"/>
    <property type="match status" value="1"/>
</dbReference>
<gene>
    <name evidence="3" type="ORF">APY04_0882</name>
</gene>
<dbReference type="EMBL" id="LMTR01000030">
    <property type="protein sequence ID" value="KWT70602.1"/>
    <property type="molecule type" value="Genomic_DNA"/>
</dbReference>
<keyword evidence="1" id="KW-1133">Transmembrane helix</keyword>
<evidence type="ECO:0000313" key="3">
    <source>
        <dbReference type="EMBL" id="KWT70602.1"/>
    </source>
</evidence>
<feature type="transmembrane region" description="Helical" evidence="1">
    <location>
        <begin position="33"/>
        <end position="52"/>
    </location>
</feature>
<dbReference type="InterPro" id="IPR012340">
    <property type="entry name" value="NA-bd_OB-fold"/>
</dbReference>
<dbReference type="AlphaFoldDB" id="A0A120CX94"/>
<protein>
    <recommendedName>
        <fullName evidence="2">NfeD-like C-terminal domain-containing protein</fullName>
    </recommendedName>
</protein>
<evidence type="ECO:0000259" key="2">
    <source>
        <dbReference type="Pfam" id="PF01957"/>
    </source>
</evidence>
<sequence length="127" mass="13867">MFVWLLALVSLVLPVVGVGLALYGLYLVLANGAQGWLWALSGVGLLIVDTIIDRKWAFWNRREPALNRRTDLLIGQVVTVTQAIPADGRGRVEAGDGEWTAEGTEAEVGERLRVSQAKNSVLTVERL</sequence>
<keyword evidence="4" id="KW-1185">Reference proteome</keyword>
<reference evidence="3 4" key="1">
    <citation type="submission" date="2015-10" db="EMBL/GenBank/DDBJ databases">
        <title>Transcriptomic analysis of a linuron degrading triple-species bacterial consortium.</title>
        <authorList>
            <person name="Albers P."/>
        </authorList>
    </citation>
    <scope>NUCLEOTIDE SEQUENCE [LARGE SCALE GENOMIC DNA]</scope>
    <source>
        <strain evidence="3 4">WDL6</strain>
    </source>
</reference>
<feature type="domain" description="NfeD-like C-terminal" evidence="2">
    <location>
        <begin position="71"/>
        <end position="126"/>
    </location>
</feature>
<dbReference type="STRING" id="121290.APY04_0882"/>